<name>A0A8H9GG86_9MICO</name>
<reference evidence="1" key="1">
    <citation type="journal article" date="2014" name="Int. J. Syst. Evol. Microbiol.">
        <title>Complete genome sequence of Corynebacterium casei LMG S-19264T (=DSM 44701T), isolated from a smear-ripened cheese.</title>
        <authorList>
            <consortium name="US DOE Joint Genome Institute (JGI-PGF)"/>
            <person name="Walter F."/>
            <person name="Albersmeier A."/>
            <person name="Kalinowski J."/>
            <person name="Ruckert C."/>
        </authorList>
    </citation>
    <scope>NUCLEOTIDE SEQUENCE</scope>
    <source>
        <strain evidence="1">JCM 3051</strain>
    </source>
</reference>
<dbReference type="AlphaFoldDB" id="A0A8H9GG86"/>
<dbReference type="Proteomes" id="UP000655589">
    <property type="component" value="Unassembled WGS sequence"/>
</dbReference>
<sequence>MSVPIDTARPRVITLWDFTWYTRTGPGEPFEDLDRAFDQARERGYDTIRICAMPFLLFRSGLDTSALGLGPLGGDHGQRTRWYDVRHSTTIDARAHLLELFRAADRHDVGVIASSWEYQQSPAFAATPQWYEALHAVDPEDRAVVLADAHADLVDLLETEGLAHRLLLTELHNEVQVGYLTDGLGTGRGDAAVRALTPRLERGIARFRERHPARPVTVNYAGVPVGALSALPADLDALVVHPYVYGVLQELVDTFGLRGPVEEFDDERARELLRPHAPGLAAWRPQEWRTRATIMALPELYVHDWCDPDAWDRWLYDRWGAHRTATEQKLTLWLEAAADAAAARGIPLVLGEGYLGYTPLHARFEEGPVGAELCRRALREARRLGAWGAVVCSNAAPQHPMWSDVALQRECAAIFTGRDEPAPVS</sequence>
<keyword evidence="2" id="KW-1185">Reference proteome</keyword>
<comment type="caution">
    <text evidence="1">The sequence shown here is derived from an EMBL/GenBank/DDBJ whole genome shotgun (WGS) entry which is preliminary data.</text>
</comment>
<organism evidence="1 2">
    <name type="scientific">Promicromonospora citrea</name>
    <dbReference type="NCBI Taxonomy" id="43677"/>
    <lineage>
        <taxon>Bacteria</taxon>
        <taxon>Bacillati</taxon>
        <taxon>Actinomycetota</taxon>
        <taxon>Actinomycetes</taxon>
        <taxon>Micrococcales</taxon>
        <taxon>Promicromonosporaceae</taxon>
        <taxon>Promicromonospora</taxon>
    </lineage>
</organism>
<reference evidence="1" key="2">
    <citation type="submission" date="2020-09" db="EMBL/GenBank/DDBJ databases">
        <authorList>
            <person name="Sun Q."/>
            <person name="Ohkuma M."/>
        </authorList>
    </citation>
    <scope>NUCLEOTIDE SEQUENCE</scope>
    <source>
        <strain evidence="1">JCM 3051</strain>
    </source>
</reference>
<dbReference type="InterPro" id="IPR017853">
    <property type="entry name" value="GH"/>
</dbReference>
<gene>
    <name evidence="1" type="ORF">GCM10010102_11420</name>
</gene>
<dbReference type="Pfam" id="PF12876">
    <property type="entry name" value="Cellulase-like"/>
    <property type="match status" value="1"/>
</dbReference>
<protein>
    <recommendedName>
        <fullName evidence="3">Sugar-binding cellulase-like protein</fullName>
    </recommendedName>
</protein>
<proteinExistence type="predicted"/>
<dbReference type="Gene3D" id="3.20.20.80">
    <property type="entry name" value="Glycosidases"/>
    <property type="match status" value="1"/>
</dbReference>
<evidence type="ECO:0008006" key="3">
    <source>
        <dbReference type="Google" id="ProtNLM"/>
    </source>
</evidence>
<accession>A0A8H9GG86</accession>
<dbReference type="InterPro" id="IPR024778">
    <property type="entry name" value="Put_cellulase"/>
</dbReference>
<evidence type="ECO:0000313" key="2">
    <source>
        <dbReference type="Proteomes" id="UP000655589"/>
    </source>
</evidence>
<dbReference type="SUPFAM" id="SSF51445">
    <property type="entry name" value="(Trans)glycosidases"/>
    <property type="match status" value="1"/>
</dbReference>
<dbReference type="EMBL" id="BMPT01000003">
    <property type="protein sequence ID" value="GGM17464.1"/>
    <property type="molecule type" value="Genomic_DNA"/>
</dbReference>
<dbReference type="RefSeq" id="WP_171104683.1">
    <property type="nucleotide sequence ID" value="NZ_BMPT01000003.1"/>
</dbReference>
<evidence type="ECO:0000313" key="1">
    <source>
        <dbReference type="EMBL" id="GGM17464.1"/>
    </source>
</evidence>